<sequence>MGKSTLINNVELFNGKDNKTIKGNILIENNLIKKISEQPIETDDPETEIIEGQGKFLMPGLIDAHWHAYMAANTMIDLLTADTSYPQIKAAKEAENTLLRGFTTIRDAGGPVFGLKRAIDEGIVNGPRIFPSGSLISQTGGHGDFRAVYDIPHPFDCALTHTEKIGAATIADGVDAVTVAARNNIRLGASQIKLMVGGGAASLYDQLEDSQFFEEEIEAAVKAAEDAGTYVMVHVYIPEGIARAVRAGVKSIEHGHLIDEPTMKLIAENDVWICVQPFTKDDNTYPTPKQQEKHEMIVNGTDNTYKLAKKYKVKLAWGTDLLFNPENTKKQNQGIGKLTNWFSNFEILKMITFDNGTLLGLSGRRNPYPGEIGVLKEGAFADMLLLKKNALEDINVLDSPQDNILIIMKNGNIYKNILQP</sequence>
<proteinExistence type="predicted"/>
<protein>
    <submittedName>
        <fullName evidence="2">Amidohydrolase family protein</fullName>
    </submittedName>
</protein>
<comment type="caution">
    <text evidence="2">The sequence shown here is derived from an EMBL/GenBank/DDBJ whole genome shotgun (WGS) entry which is preliminary data.</text>
</comment>
<dbReference type="Gene3D" id="2.30.40.10">
    <property type="entry name" value="Urease, subunit C, domain 1"/>
    <property type="match status" value="1"/>
</dbReference>
<dbReference type="InterPro" id="IPR032466">
    <property type="entry name" value="Metal_Hydrolase"/>
</dbReference>
<dbReference type="Proteomes" id="UP001205603">
    <property type="component" value="Unassembled WGS sequence"/>
</dbReference>
<dbReference type="Gene3D" id="3.20.20.140">
    <property type="entry name" value="Metal-dependent hydrolases"/>
    <property type="match status" value="1"/>
</dbReference>
<reference evidence="2 3" key="1">
    <citation type="submission" date="2022-07" db="EMBL/GenBank/DDBJ databases">
        <title>Fecal culturing of patients with breast cancer.</title>
        <authorList>
            <person name="Teng N.M.Y."/>
            <person name="Kiu R."/>
            <person name="Evans R."/>
            <person name="Baker D.J."/>
            <person name="Zenner C."/>
            <person name="Robinson S.D."/>
            <person name="Hall L.J."/>
        </authorList>
    </citation>
    <scope>NUCLEOTIDE SEQUENCE [LARGE SCALE GENOMIC DNA]</scope>
    <source>
        <strain evidence="2 3">LH1063</strain>
    </source>
</reference>
<dbReference type="SUPFAM" id="SSF51338">
    <property type="entry name" value="Composite domain of metallo-dependent hydrolases"/>
    <property type="match status" value="1"/>
</dbReference>
<evidence type="ECO:0000313" key="2">
    <source>
        <dbReference type="EMBL" id="MCP9611054.1"/>
    </source>
</evidence>
<dbReference type="InterPro" id="IPR051781">
    <property type="entry name" value="Metallo-dep_Hydrolase"/>
</dbReference>
<dbReference type="Pfam" id="PF01979">
    <property type="entry name" value="Amidohydro_1"/>
    <property type="match status" value="1"/>
</dbReference>
<dbReference type="PANTHER" id="PTHR43135">
    <property type="entry name" value="ALPHA-D-RIBOSE 1-METHYLPHOSPHONATE 5-TRIPHOSPHATE DIPHOSPHATASE"/>
    <property type="match status" value="1"/>
</dbReference>
<dbReference type="EMBL" id="JANDHW010000002">
    <property type="protein sequence ID" value="MCP9611054.1"/>
    <property type="molecule type" value="Genomic_DNA"/>
</dbReference>
<evidence type="ECO:0000313" key="3">
    <source>
        <dbReference type="Proteomes" id="UP001205603"/>
    </source>
</evidence>
<dbReference type="CDD" id="cd01299">
    <property type="entry name" value="Met_dep_hydrolase_A"/>
    <property type="match status" value="1"/>
</dbReference>
<organism evidence="2 3">
    <name type="scientific">Coprobacter tertius</name>
    <dbReference type="NCBI Taxonomy" id="2944915"/>
    <lineage>
        <taxon>Bacteria</taxon>
        <taxon>Pseudomonadati</taxon>
        <taxon>Bacteroidota</taxon>
        <taxon>Bacteroidia</taxon>
        <taxon>Bacteroidales</taxon>
        <taxon>Barnesiellaceae</taxon>
        <taxon>Coprobacter</taxon>
    </lineage>
</organism>
<evidence type="ECO:0000259" key="1">
    <source>
        <dbReference type="Pfam" id="PF01979"/>
    </source>
</evidence>
<dbReference type="SUPFAM" id="SSF51556">
    <property type="entry name" value="Metallo-dependent hydrolases"/>
    <property type="match status" value="1"/>
</dbReference>
<keyword evidence="3" id="KW-1185">Reference proteome</keyword>
<dbReference type="PANTHER" id="PTHR43135:SF3">
    <property type="entry name" value="ALPHA-D-RIBOSE 1-METHYLPHOSPHONATE 5-TRIPHOSPHATE DIPHOSPHATASE"/>
    <property type="match status" value="1"/>
</dbReference>
<gene>
    <name evidence="2" type="ORF">NMU02_02980</name>
</gene>
<name>A0ABT1MFD0_9BACT</name>
<feature type="domain" description="Amidohydrolase-related" evidence="1">
    <location>
        <begin position="56"/>
        <end position="413"/>
    </location>
</feature>
<dbReference type="InterPro" id="IPR006680">
    <property type="entry name" value="Amidohydro-rel"/>
</dbReference>
<dbReference type="InterPro" id="IPR011059">
    <property type="entry name" value="Metal-dep_hydrolase_composite"/>
</dbReference>
<dbReference type="InterPro" id="IPR057744">
    <property type="entry name" value="OTAase-like"/>
</dbReference>
<dbReference type="RefSeq" id="WP_255025707.1">
    <property type="nucleotide sequence ID" value="NZ_JANDHW010000002.1"/>
</dbReference>
<accession>A0ABT1MFD0</accession>